<evidence type="ECO:0000256" key="10">
    <source>
        <dbReference type="ARBA" id="ARBA00023242"/>
    </source>
</evidence>
<accession>A0A0R3URS2</accession>
<dbReference type="Proteomes" id="UP000267029">
    <property type="component" value="Unassembled WGS sequence"/>
</dbReference>
<dbReference type="AlphaFoldDB" id="A0A0R3URS2"/>
<keyword evidence="4" id="KW-0677">Repeat</keyword>
<dbReference type="SMART" id="SM00355">
    <property type="entry name" value="ZnF_C2H2"/>
    <property type="match status" value="4"/>
</dbReference>
<comment type="similarity">
    <text evidence="2">Belongs to the krueppel C2H2-type zinc-finger protein family.</text>
</comment>
<evidence type="ECO:0000256" key="12">
    <source>
        <dbReference type="SAM" id="MobiDB-lite"/>
    </source>
</evidence>
<dbReference type="PROSITE" id="PS50157">
    <property type="entry name" value="ZINC_FINGER_C2H2_2"/>
    <property type="match status" value="4"/>
</dbReference>
<gene>
    <name evidence="14" type="ORF">MCOS_LOCUS10578</name>
</gene>
<evidence type="ECO:0000256" key="4">
    <source>
        <dbReference type="ARBA" id="ARBA00022737"/>
    </source>
</evidence>
<dbReference type="FunFam" id="3.30.160.60:FF:000139">
    <property type="entry name" value="zinc finger protein 1 homolog"/>
    <property type="match status" value="1"/>
</dbReference>
<feature type="domain" description="C2H2-type" evidence="13">
    <location>
        <begin position="148"/>
        <end position="171"/>
    </location>
</feature>
<dbReference type="STRING" id="53468.A0A0R3URS2"/>
<keyword evidence="8" id="KW-0238">DNA-binding</keyword>
<evidence type="ECO:0000256" key="8">
    <source>
        <dbReference type="ARBA" id="ARBA00023125"/>
    </source>
</evidence>
<dbReference type="Pfam" id="PF00096">
    <property type="entry name" value="zf-C2H2"/>
    <property type="match status" value="4"/>
</dbReference>
<dbReference type="InterPro" id="IPR013087">
    <property type="entry name" value="Znf_C2H2_type"/>
</dbReference>
<feature type="domain" description="C2H2-type" evidence="13">
    <location>
        <begin position="174"/>
        <end position="201"/>
    </location>
</feature>
<evidence type="ECO:0000256" key="9">
    <source>
        <dbReference type="ARBA" id="ARBA00023163"/>
    </source>
</evidence>
<feature type="domain" description="C2H2-type" evidence="13">
    <location>
        <begin position="230"/>
        <end position="260"/>
    </location>
</feature>
<dbReference type="WBParaSite" id="MCU_013978-RA">
    <property type="protein sequence ID" value="MCU_013978-RA"/>
    <property type="gene ID" value="MCU_013978"/>
</dbReference>
<reference evidence="16" key="2">
    <citation type="submission" date="2019-11" db="UniProtKB">
        <authorList>
            <consortium name="WormBaseParasite"/>
        </authorList>
    </citation>
    <scope>IDENTIFICATION</scope>
</reference>
<evidence type="ECO:0000256" key="11">
    <source>
        <dbReference type="PROSITE-ProRule" id="PRU00042"/>
    </source>
</evidence>
<keyword evidence="9" id="KW-0804">Transcription</keyword>
<keyword evidence="3" id="KW-0479">Metal-binding</keyword>
<dbReference type="InterPro" id="IPR036236">
    <property type="entry name" value="Znf_C2H2_sf"/>
</dbReference>
<dbReference type="GO" id="GO:0000978">
    <property type="term" value="F:RNA polymerase II cis-regulatory region sequence-specific DNA binding"/>
    <property type="evidence" value="ECO:0007669"/>
    <property type="project" value="TreeGrafter"/>
</dbReference>
<dbReference type="SUPFAM" id="SSF57667">
    <property type="entry name" value="beta-beta-alpha zinc fingers"/>
    <property type="match status" value="3"/>
</dbReference>
<dbReference type="OrthoDB" id="5428132at2759"/>
<evidence type="ECO:0000256" key="3">
    <source>
        <dbReference type="ARBA" id="ARBA00022723"/>
    </source>
</evidence>
<evidence type="ECO:0000313" key="15">
    <source>
        <dbReference type="Proteomes" id="UP000267029"/>
    </source>
</evidence>
<dbReference type="GO" id="GO:0000981">
    <property type="term" value="F:DNA-binding transcription factor activity, RNA polymerase II-specific"/>
    <property type="evidence" value="ECO:0007669"/>
    <property type="project" value="TreeGrafter"/>
</dbReference>
<feature type="compositionally biased region" description="Polar residues" evidence="12">
    <location>
        <begin position="24"/>
        <end position="43"/>
    </location>
</feature>
<dbReference type="PROSITE" id="PS00028">
    <property type="entry name" value="ZINC_FINGER_C2H2_1"/>
    <property type="match status" value="3"/>
</dbReference>
<name>A0A0R3URS2_MESCO</name>
<dbReference type="InterPro" id="IPR050527">
    <property type="entry name" value="Snail/Krueppel_Znf"/>
</dbReference>
<keyword evidence="6" id="KW-0862">Zinc</keyword>
<keyword evidence="7" id="KW-0805">Transcription regulation</keyword>
<keyword evidence="15" id="KW-1185">Reference proteome</keyword>
<feature type="compositionally biased region" description="Polar residues" evidence="12">
    <location>
        <begin position="7"/>
        <end position="16"/>
    </location>
</feature>
<dbReference type="PANTHER" id="PTHR24388">
    <property type="entry name" value="ZINC FINGER PROTEIN"/>
    <property type="match status" value="1"/>
</dbReference>
<feature type="domain" description="C2H2-type" evidence="13">
    <location>
        <begin position="202"/>
        <end position="229"/>
    </location>
</feature>
<dbReference type="FunFam" id="3.30.160.60:FF:001506">
    <property type="entry name" value="Zinc finger protein"/>
    <property type="match status" value="1"/>
</dbReference>
<evidence type="ECO:0000313" key="14">
    <source>
        <dbReference type="EMBL" id="VDD84575.1"/>
    </source>
</evidence>
<proteinExistence type="inferred from homology"/>
<dbReference type="GO" id="GO:0008270">
    <property type="term" value="F:zinc ion binding"/>
    <property type="evidence" value="ECO:0007669"/>
    <property type="project" value="UniProtKB-KW"/>
</dbReference>
<evidence type="ECO:0000313" key="16">
    <source>
        <dbReference type="WBParaSite" id="MCU_013978-RA"/>
    </source>
</evidence>
<organism evidence="14 15">
    <name type="scientific">Mesocestoides corti</name>
    <name type="common">Flatworm</name>
    <dbReference type="NCBI Taxonomy" id="53468"/>
    <lineage>
        <taxon>Eukaryota</taxon>
        <taxon>Metazoa</taxon>
        <taxon>Spiralia</taxon>
        <taxon>Lophotrochozoa</taxon>
        <taxon>Platyhelminthes</taxon>
        <taxon>Cestoda</taxon>
        <taxon>Eucestoda</taxon>
        <taxon>Cyclophyllidea</taxon>
        <taxon>Mesocestoididae</taxon>
        <taxon>Mesocestoides</taxon>
    </lineage>
</organism>
<evidence type="ECO:0000256" key="2">
    <source>
        <dbReference type="ARBA" id="ARBA00006991"/>
    </source>
</evidence>
<keyword evidence="5 11" id="KW-0863">Zinc-finger</keyword>
<protein>
    <submittedName>
        <fullName evidence="16">Snail family zinc finger 1b</fullName>
    </submittedName>
</protein>
<dbReference type="EMBL" id="UXSR01006670">
    <property type="protein sequence ID" value="VDD84575.1"/>
    <property type="molecule type" value="Genomic_DNA"/>
</dbReference>
<comment type="subcellular location">
    <subcellularLocation>
        <location evidence="1">Nucleus</location>
    </subcellularLocation>
</comment>
<evidence type="ECO:0000259" key="13">
    <source>
        <dbReference type="PROSITE" id="PS50157"/>
    </source>
</evidence>
<dbReference type="GO" id="GO:0005634">
    <property type="term" value="C:nucleus"/>
    <property type="evidence" value="ECO:0007669"/>
    <property type="project" value="UniProtKB-SubCell"/>
</dbReference>
<feature type="compositionally biased region" description="Low complexity" evidence="12">
    <location>
        <begin position="44"/>
        <end position="55"/>
    </location>
</feature>
<reference evidence="14 15" key="1">
    <citation type="submission" date="2018-10" db="EMBL/GenBank/DDBJ databases">
        <authorList>
            <consortium name="Pathogen Informatics"/>
        </authorList>
    </citation>
    <scope>NUCLEOTIDE SEQUENCE [LARGE SCALE GENOMIC DNA]</scope>
</reference>
<evidence type="ECO:0000256" key="7">
    <source>
        <dbReference type="ARBA" id="ARBA00023015"/>
    </source>
</evidence>
<feature type="region of interest" description="Disordered" evidence="12">
    <location>
        <begin position="1"/>
        <end position="55"/>
    </location>
</feature>
<evidence type="ECO:0000256" key="1">
    <source>
        <dbReference type="ARBA" id="ARBA00004123"/>
    </source>
</evidence>
<evidence type="ECO:0000256" key="6">
    <source>
        <dbReference type="ARBA" id="ARBA00022833"/>
    </source>
</evidence>
<dbReference type="PANTHER" id="PTHR24388:SF54">
    <property type="entry name" value="PROTEIN ESCARGOT"/>
    <property type="match status" value="1"/>
</dbReference>
<dbReference type="Gene3D" id="3.30.160.60">
    <property type="entry name" value="Classic Zinc Finger"/>
    <property type="match status" value="4"/>
</dbReference>
<evidence type="ECO:0000256" key="5">
    <source>
        <dbReference type="ARBA" id="ARBA00022771"/>
    </source>
</evidence>
<keyword evidence="10" id="KW-0539">Nucleus</keyword>
<sequence>MIDKPASTASENSPTDTPWRPWDLSSTMSGISSSPLVMSTPRHSSGSGSAYSNTSSIPPLSFEELSDFDDQPQNLSVGGTTSQEILKASSLRGLIPPPNVLLGLLRQHPSDPVLWFNFFCQLLATKCPLVSTFTPSVETKLSPPPATMECQICHKTYSQMSNLKLHIRTHTLPCRCSYCGKAFSRKWLLKGHERTHTGERPYSCHVCSRSFADRSNLRAHMQTHQKVKRYKCHKCPRSFSRLGLLQRHVLSGKCDASHGQ</sequence>